<dbReference type="Proteomes" id="UP000198226">
    <property type="component" value="Chromosome I"/>
</dbReference>
<dbReference type="RefSeq" id="WP_232320726.1">
    <property type="nucleotide sequence ID" value="NZ_LRMV01000056.1"/>
</dbReference>
<gene>
    <name evidence="1" type="ORF">GA0070623_1174</name>
</gene>
<proteinExistence type="predicted"/>
<keyword evidence="2" id="KW-1185">Reference proteome</keyword>
<evidence type="ECO:0008006" key="3">
    <source>
        <dbReference type="Google" id="ProtNLM"/>
    </source>
</evidence>
<name>A0A1C5HFH5_9ACTN</name>
<sequence length="280" mass="30499">MKISHSGVVQIRDPGARARKAGELIDEHQAAVNELSRLRRAALDEMVSQGMTHTQIAEVVGMTRARVGQLLSSGPRPERTMLGTGELTIAVGGKFEAGKKDPYAVVSAEMLAAYEKLSALARGLGLTSEYEVVPPPGMVDLNRANLIVIGSPRILPFVGQVVAADTMFGFCADDDGHYLVNHRTGEAFRSPSDSGEPVDYGYLGRLPRPDGRGTFLYLAGIHAMGTLGVAHYLHDHLDELYREVKNRRFSLLVACTYEPRKRTIEKVEALTPIHRVEGAP</sequence>
<organism evidence="1 2">
    <name type="scientific">Micromonospora rifamycinica</name>
    <dbReference type="NCBI Taxonomy" id="291594"/>
    <lineage>
        <taxon>Bacteria</taxon>
        <taxon>Bacillati</taxon>
        <taxon>Actinomycetota</taxon>
        <taxon>Actinomycetes</taxon>
        <taxon>Micromonosporales</taxon>
        <taxon>Micromonosporaceae</taxon>
        <taxon>Micromonospora</taxon>
    </lineage>
</organism>
<dbReference type="EMBL" id="LT607752">
    <property type="protein sequence ID" value="SCG44750.1"/>
    <property type="molecule type" value="Genomic_DNA"/>
</dbReference>
<reference evidence="2" key="1">
    <citation type="submission" date="2016-06" db="EMBL/GenBank/DDBJ databases">
        <authorList>
            <person name="Varghese N."/>
            <person name="Submissions Spin"/>
        </authorList>
    </citation>
    <scope>NUCLEOTIDE SEQUENCE [LARGE SCALE GENOMIC DNA]</scope>
    <source>
        <strain evidence="2">DSM 44983</strain>
    </source>
</reference>
<evidence type="ECO:0000313" key="1">
    <source>
        <dbReference type="EMBL" id="SCG44750.1"/>
    </source>
</evidence>
<accession>A0A1C5HFH5</accession>
<protein>
    <recommendedName>
        <fullName evidence="3">Sigma-70, region 4</fullName>
    </recommendedName>
</protein>
<evidence type="ECO:0000313" key="2">
    <source>
        <dbReference type="Proteomes" id="UP000198226"/>
    </source>
</evidence>
<dbReference type="AlphaFoldDB" id="A0A1C5HFH5"/>
<dbReference type="SUPFAM" id="SSF88659">
    <property type="entry name" value="Sigma3 and sigma4 domains of RNA polymerase sigma factors"/>
    <property type="match status" value="1"/>
</dbReference>
<dbReference type="InterPro" id="IPR013324">
    <property type="entry name" value="RNA_pol_sigma_r3/r4-like"/>
</dbReference>